<evidence type="ECO:0000256" key="2">
    <source>
        <dbReference type="ARBA" id="ARBA00022475"/>
    </source>
</evidence>
<organism evidence="8 9">
    <name type="scientific">Dactylosporangium salmoneum</name>
    <dbReference type="NCBI Taxonomy" id="53361"/>
    <lineage>
        <taxon>Bacteria</taxon>
        <taxon>Bacillati</taxon>
        <taxon>Actinomycetota</taxon>
        <taxon>Actinomycetes</taxon>
        <taxon>Micromonosporales</taxon>
        <taxon>Micromonosporaceae</taxon>
        <taxon>Dactylosporangium</taxon>
    </lineage>
</organism>
<dbReference type="InterPro" id="IPR010432">
    <property type="entry name" value="RDD"/>
</dbReference>
<reference evidence="8 9" key="1">
    <citation type="journal article" date="2019" name="Int. J. Syst. Evol. Microbiol.">
        <title>The Global Catalogue of Microorganisms (GCM) 10K type strain sequencing project: providing services to taxonomists for standard genome sequencing and annotation.</title>
        <authorList>
            <consortium name="The Broad Institute Genomics Platform"/>
            <consortium name="The Broad Institute Genome Sequencing Center for Infectious Disease"/>
            <person name="Wu L."/>
            <person name="Ma J."/>
        </authorList>
    </citation>
    <scope>NUCLEOTIDE SEQUENCE [LARGE SCALE GENOMIC DNA]</scope>
    <source>
        <strain evidence="8 9">JCM 3272</strain>
    </source>
</reference>
<evidence type="ECO:0000313" key="9">
    <source>
        <dbReference type="Proteomes" id="UP001501444"/>
    </source>
</evidence>
<keyword evidence="2" id="KW-1003">Cell membrane</keyword>
<evidence type="ECO:0000256" key="5">
    <source>
        <dbReference type="ARBA" id="ARBA00023136"/>
    </source>
</evidence>
<feature type="transmembrane region" description="Helical" evidence="6">
    <location>
        <begin position="94"/>
        <end position="117"/>
    </location>
</feature>
<keyword evidence="3 6" id="KW-0812">Transmembrane</keyword>
<dbReference type="EMBL" id="BAAARV010000137">
    <property type="protein sequence ID" value="GAA2393891.1"/>
    <property type="molecule type" value="Genomic_DNA"/>
</dbReference>
<dbReference type="InterPro" id="IPR051791">
    <property type="entry name" value="Pra-immunoreactive"/>
</dbReference>
<evidence type="ECO:0000256" key="3">
    <source>
        <dbReference type="ARBA" id="ARBA00022692"/>
    </source>
</evidence>
<dbReference type="PANTHER" id="PTHR36115:SF6">
    <property type="entry name" value="PROLINE-RICH ANTIGEN HOMOLOG"/>
    <property type="match status" value="1"/>
</dbReference>
<gene>
    <name evidence="8" type="ORF">GCM10010170_107320</name>
</gene>
<protein>
    <submittedName>
        <fullName evidence="8">RDD family protein</fullName>
    </submittedName>
</protein>
<keyword evidence="5 6" id="KW-0472">Membrane</keyword>
<feature type="domain" description="RDD" evidence="7">
    <location>
        <begin position="4"/>
        <end position="130"/>
    </location>
</feature>
<feature type="transmembrane region" description="Helical" evidence="6">
    <location>
        <begin position="42"/>
        <end position="61"/>
    </location>
</feature>
<dbReference type="Pfam" id="PF06271">
    <property type="entry name" value="RDD"/>
    <property type="match status" value="1"/>
</dbReference>
<evidence type="ECO:0000256" key="4">
    <source>
        <dbReference type="ARBA" id="ARBA00022989"/>
    </source>
</evidence>
<keyword evidence="4 6" id="KW-1133">Transmembrane helix</keyword>
<evidence type="ECO:0000256" key="6">
    <source>
        <dbReference type="SAM" id="Phobius"/>
    </source>
</evidence>
<evidence type="ECO:0000313" key="8">
    <source>
        <dbReference type="EMBL" id="GAA2393891.1"/>
    </source>
</evidence>
<comment type="caution">
    <text evidence="8">The sequence shown here is derived from an EMBL/GenBank/DDBJ whole genome shotgun (WGS) entry which is preliminary data.</text>
</comment>
<comment type="subcellular location">
    <subcellularLocation>
        <location evidence="1">Cell membrane</location>
        <topology evidence="1">Multi-pass membrane protein</topology>
    </subcellularLocation>
</comment>
<accession>A0ABN3I4C4</accession>
<name>A0ABN3I4C4_9ACTN</name>
<dbReference type="PANTHER" id="PTHR36115">
    <property type="entry name" value="PROLINE-RICH ANTIGEN HOMOLOG-RELATED"/>
    <property type="match status" value="1"/>
</dbReference>
<keyword evidence="9" id="KW-1185">Reference proteome</keyword>
<dbReference type="Proteomes" id="UP001501444">
    <property type="component" value="Unassembled WGS sequence"/>
</dbReference>
<proteinExistence type="predicted"/>
<sequence length="136" mass="14530">MHVVGRRVLATIIDLVVAGLFGAALLPVFGEDMQAGDFSYTALSNTGRFVVLLFIIVYHGVLEGTTGRTLGKLATGIRVVDEATGATPGLGKAFLRSVLLVIDGLFIYLVAMIVILTNDRRRRLGDMAAKTLVVRA</sequence>
<feature type="transmembrane region" description="Helical" evidence="6">
    <location>
        <begin position="12"/>
        <end position="30"/>
    </location>
</feature>
<evidence type="ECO:0000256" key="1">
    <source>
        <dbReference type="ARBA" id="ARBA00004651"/>
    </source>
</evidence>
<evidence type="ECO:0000259" key="7">
    <source>
        <dbReference type="Pfam" id="PF06271"/>
    </source>
</evidence>